<protein>
    <recommendedName>
        <fullName evidence="2">Glucose/Sorbosone dehydrogenase domain-containing protein</fullName>
    </recommendedName>
</protein>
<feature type="domain" description="Glucose/Sorbosone dehydrogenase" evidence="2">
    <location>
        <begin position="92"/>
        <end position="441"/>
    </location>
</feature>
<dbReference type="PANTHER" id="PTHR19328">
    <property type="entry name" value="HEDGEHOG-INTERACTING PROTEIN"/>
    <property type="match status" value="1"/>
</dbReference>
<dbReference type="SUPFAM" id="SSF49899">
    <property type="entry name" value="Concanavalin A-like lectins/glucanases"/>
    <property type="match status" value="1"/>
</dbReference>
<dbReference type="SUPFAM" id="SSF50952">
    <property type="entry name" value="Soluble quinoprotein glucose dehydrogenase"/>
    <property type="match status" value="1"/>
</dbReference>
<evidence type="ECO:0000256" key="1">
    <source>
        <dbReference type="SAM" id="SignalP"/>
    </source>
</evidence>
<dbReference type="InterPro" id="IPR013320">
    <property type="entry name" value="ConA-like_dom_sf"/>
</dbReference>
<comment type="caution">
    <text evidence="3">The sequence shown here is derived from an EMBL/GenBank/DDBJ whole genome shotgun (WGS) entry which is preliminary data.</text>
</comment>
<evidence type="ECO:0000313" key="3">
    <source>
        <dbReference type="EMBL" id="NGN93002.1"/>
    </source>
</evidence>
<organism evidence="3 4">
    <name type="scientific">Nocardioides turkmenicus</name>
    <dbReference type="NCBI Taxonomy" id="2711220"/>
    <lineage>
        <taxon>Bacteria</taxon>
        <taxon>Bacillati</taxon>
        <taxon>Actinomycetota</taxon>
        <taxon>Actinomycetes</taxon>
        <taxon>Propionibacteriales</taxon>
        <taxon>Nocardioidaceae</taxon>
        <taxon>Nocardioides</taxon>
    </lineage>
</organism>
<feature type="signal peptide" evidence="1">
    <location>
        <begin position="1"/>
        <end position="26"/>
    </location>
</feature>
<reference evidence="3 4" key="1">
    <citation type="submission" date="2020-02" db="EMBL/GenBank/DDBJ databases">
        <title>Whole-genome analyses of novel actinobacteria.</title>
        <authorList>
            <person name="Sahin N."/>
        </authorList>
    </citation>
    <scope>NUCLEOTIDE SEQUENCE [LARGE SCALE GENOMIC DNA]</scope>
    <source>
        <strain evidence="3 4">KC13</strain>
    </source>
</reference>
<name>A0A6M1R035_9ACTN</name>
<evidence type="ECO:0000259" key="2">
    <source>
        <dbReference type="Pfam" id="PF07995"/>
    </source>
</evidence>
<dbReference type="Pfam" id="PF13385">
    <property type="entry name" value="Laminin_G_3"/>
    <property type="match status" value="1"/>
</dbReference>
<dbReference type="InterPro" id="IPR011041">
    <property type="entry name" value="Quinoprot_gluc/sorb_DH_b-prop"/>
</dbReference>
<dbReference type="PANTHER" id="PTHR19328:SF75">
    <property type="entry name" value="ALDOSE SUGAR DEHYDROGENASE YLII"/>
    <property type="match status" value="1"/>
</dbReference>
<feature type="chain" id="PRO_5038976958" description="Glucose/Sorbosone dehydrogenase domain-containing protein" evidence="1">
    <location>
        <begin position="27"/>
        <end position="777"/>
    </location>
</feature>
<dbReference type="Pfam" id="PF07995">
    <property type="entry name" value="GSDH"/>
    <property type="match status" value="1"/>
</dbReference>
<dbReference type="InterPro" id="IPR011042">
    <property type="entry name" value="6-blade_b-propeller_TolB-like"/>
</dbReference>
<dbReference type="InterPro" id="IPR012938">
    <property type="entry name" value="Glc/Sorbosone_DH"/>
</dbReference>
<dbReference type="Proteomes" id="UP000483261">
    <property type="component" value="Unassembled WGS sequence"/>
</dbReference>
<accession>A0A6M1R035</accession>
<dbReference type="Gene3D" id="2.60.120.200">
    <property type="match status" value="1"/>
</dbReference>
<proteinExistence type="predicted"/>
<dbReference type="RefSeq" id="WP_165110753.1">
    <property type="nucleotide sequence ID" value="NZ_JAALAA010000007.1"/>
</dbReference>
<gene>
    <name evidence="3" type="ORF">G5C66_09670</name>
</gene>
<evidence type="ECO:0000313" key="4">
    <source>
        <dbReference type="Proteomes" id="UP000483261"/>
    </source>
</evidence>
<dbReference type="EMBL" id="JAALAA010000007">
    <property type="protein sequence ID" value="NGN93002.1"/>
    <property type="molecule type" value="Genomic_DNA"/>
</dbReference>
<sequence>MGSSRLWGGLAAGAMIAALLTPTLSASPFNAANAAIPGSEPVPDPIPEQPVRSSLGLVLEEVTQLPKTEPYPTPTDQRLVRHNRINFIGEVPDGSGRMYVPDLNGPMYLLENGQQHEYLDLRDHFVDFWSGAGLGSGAGFITFHPDFEENGLFYTTHTERFGGFAKTPTFPSQTNPGSGRTVSVVTEWHATDPAADVFAGTSREVMRIDFAGQIHAIQQIDFNPTAQPGDEDYGLLYIASGDGGNGVRSDDPQDLANPFGKILRIDPLARDGRNGAYGVPDSNPFVDREGAIGEIFAYGMRDPHRFTWDVETGRLLLGHIGQHAIEGVYDVEAGDNLGWSEIEGRLLYDNTDECALYTVPDDYDMSRFTLPVASFDHDPPANYSCTSDSGHAVSGGVVYRGRFDDLKGKYVFGDLVNGEVYWTDARQMKRGSSKEATLHQMQLFDTSGKRLSMQDFVDHPRVDLRFGTDSRRNLYLLAKANGKVWKVVDTVHRPWPSEVLPSLREDLVSYYDFEHPFAPGSREEDQGFSRTLLNQVNGGNAMQLSDSAYPTSNNALQTQQLNPEVNGNDDWKAGSWNQNGVASLAPFAGAEEITVAGWFKVDMDGPALNSVTADPTDRFNAIGLAGVLSGNSDGHGVRALLELINVNGTLRLVALGRRLDEGASQTFAASADWQTLLPRGQWVHLAATFDYTTGTMALYRNGRAVEGFYTSAGDPWKVDGTGTSDTLPRGYKVGGSFPQDTVERNPCDCRMDSLMFLDRAITPDEARAQYQRFVNSR</sequence>
<dbReference type="AlphaFoldDB" id="A0A6M1R035"/>
<keyword evidence="4" id="KW-1185">Reference proteome</keyword>
<keyword evidence="1" id="KW-0732">Signal</keyword>
<dbReference type="Gene3D" id="2.120.10.30">
    <property type="entry name" value="TolB, C-terminal domain"/>
    <property type="match status" value="1"/>
</dbReference>